<dbReference type="Proteomes" id="UP000198515">
    <property type="component" value="Unassembled WGS sequence"/>
</dbReference>
<sequence>MLRHTLFSTITVLSDTNSFDDKPLNSPVYGLQHCGLFTPCEHARHKTVMTHARQSASCRALRLDAVLFAIGANRSQVIGHLRLLFQIGNQIFQRDN</sequence>
<name>A0A1C3ZSP0_9ENTR</name>
<proteinExistence type="predicted"/>
<accession>A0A1C3ZSP0</accession>
<keyword evidence="2" id="KW-1185">Reference proteome</keyword>
<gene>
    <name evidence="1" type="ORF">GA0061070_1002134</name>
</gene>
<organism evidence="1 2">
    <name type="scientific">Kosakonia oryziphila</name>
    <dbReference type="NCBI Taxonomy" id="1005667"/>
    <lineage>
        <taxon>Bacteria</taxon>
        <taxon>Pseudomonadati</taxon>
        <taxon>Pseudomonadota</taxon>
        <taxon>Gammaproteobacteria</taxon>
        <taxon>Enterobacterales</taxon>
        <taxon>Enterobacteriaceae</taxon>
        <taxon>Kosakonia</taxon>
    </lineage>
</organism>
<evidence type="ECO:0000313" key="2">
    <source>
        <dbReference type="Proteomes" id="UP000198515"/>
    </source>
</evidence>
<dbReference type="AlphaFoldDB" id="A0A1C3ZSP0"/>
<reference evidence="2" key="1">
    <citation type="submission" date="2016-08" db="EMBL/GenBank/DDBJ databases">
        <authorList>
            <person name="Varghese N."/>
            <person name="Submissions Spin"/>
        </authorList>
    </citation>
    <scope>NUCLEOTIDE SEQUENCE [LARGE SCALE GENOMIC DNA]</scope>
    <source>
        <strain evidence="2">REICA_142</strain>
    </source>
</reference>
<evidence type="ECO:0000313" key="1">
    <source>
        <dbReference type="EMBL" id="SCB85414.1"/>
    </source>
</evidence>
<dbReference type="EMBL" id="FMBC01000002">
    <property type="protein sequence ID" value="SCB85414.1"/>
    <property type="molecule type" value="Genomic_DNA"/>
</dbReference>
<protein>
    <submittedName>
        <fullName evidence="1">Uncharacterized protein</fullName>
    </submittedName>
</protein>